<proteinExistence type="predicted"/>
<dbReference type="InterPro" id="IPR052229">
    <property type="entry name" value="Collagen-VI/PIF"/>
</dbReference>
<evidence type="ECO:0000256" key="2">
    <source>
        <dbReference type="SAM" id="SignalP"/>
    </source>
</evidence>
<feature type="compositionally biased region" description="Polar residues" evidence="1">
    <location>
        <begin position="44"/>
        <end position="55"/>
    </location>
</feature>
<accession>A0A6S7JJW0</accession>
<dbReference type="Pfam" id="PF00092">
    <property type="entry name" value="VWA"/>
    <property type="match status" value="1"/>
</dbReference>
<dbReference type="OrthoDB" id="6132182at2759"/>
<feature type="chain" id="PRO_5043366423" evidence="2">
    <location>
        <begin position="23"/>
        <end position="170"/>
    </location>
</feature>
<dbReference type="AlphaFoldDB" id="A0A6S7JJW0"/>
<evidence type="ECO:0000313" key="4">
    <source>
        <dbReference type="Proteomes" id="UP001152795"/>
    </source>
</evidence>
<keyword evidence="2" id="KW-0732">Signal</keyword>
<gene>
    <name evidence="3" type="ORF">PACLA_8A088490</name>
</gene>
<dbReference type="Proteomes" id="UP001152795">
    <property type="component" value="Unassembled WGS sequence"/>
</dbReference>
<dbReference type="PANTHER" id="PTHR22588:SF3">
    <property type="entry name" value="VWFA DOMAIN-CONTAINING PROTEIN"/>
    <property type="match status" value="1"/>
</dbReference>
<dbReference type="Gene3D" id="3.40.50.410">
    <property type="entry name" value="von Willebrand factor, type A domain"/>
    <property type="match status" value="1"/>
</dbReference>
<name>A0A6S7JJW0_PARCT</name>
<evidence type="ECO:0000313" key="3">
    <source>
        <dbReference type="EMBL" id="CAB4031061.1"/>
    </source>
</evidence>
<feature type="signal peptide" evidence="2">
    <location>
        <begin position="1"/>
        <end position="22"/>
    </location>
</feature>
<dbReference type="PANTHER" id="PTHR22588">
    <property type="entry name" value="VWFA DOMAIN-CONTAINING PROTEIN"/>
    <property type="match status" value="1"/>
</dbReference>
<evidence type="ECO:0000256" key="1">
    <source>
        <dbReference type="SAM" id="MobiDB-lite"/>
    </source>
</evidence>
<feature type="region of interest" description="Disordered" evidence="1">
    <location>
        <begin position="36"/>
        <end position="55"/>
    </location>
</feature>
<dbReference type="InterPro" id="IPR036465">
    <property type="entry name" value="vWFA_dom_sf"/>
</dbReference>
<comment type="caution">
    <text evidence="3">The sequence shown here is derived from an EMBL/GenBank/DDBJ whole genome shotgun (WGS) entry which is preliminary data.</text>
</comment>
<dbReference type="PROSITE" id="PS50234">
    <property type="entry name" value="VWFA"/>
    <property type="match status" value="1"/>
</dbReference>
<protein>
    <submittedName>
        <fullName evidence="3">Uncharacterized protein</fullName>
    </submittedName>
</protein>
<dbReference type="EMBL" id="CACRXK020017330">
    <property type="protein sequence ID" value="CAB4031061.1"/>
    <property type="molecule type" value="Genomic_DNA"/>
</dbReference>
<keyword evidence="4" id="KW-1185">Reference proteome</keyword>
<sequence>MKLSGILLLISGVQLLSHVTRAKYIESEDSLHLLEDDDPISNVGRPSTSTSNGNQEECKKDILILLDTSNSIGKDDFNNEVKPFLRDFVSDKTLNIGRNGAQLALLLFSKWDDPNSRYYRKEDDKTKLVIPFDLHYDAKMFERYINNTEWRNIKGGHTRTDKALEIANKT</sequence>
<dbReference type="SUPFAM" id="SSF53300">
    <property type="entry name" value="vWA-like"/>
    <property type="match status" value="1"/>
</dbReference>
<dbReference type="InterPro" id="IPR002035">
    <property type="entry name" value="VWF_A"/>
</dbReference>
<reference evidence="3" key="1">
    <citation type="submission" date="2020-04" db="EMBL/GenBank/DDBJ databases">
        <authorList>
            <person name="Alioto T."/>
            <person name="Alioto T."/>
            <person name="Gomez Garrido J."/>
        </authorList>
    </citation>
    <scope>NUCLEOTIDE SEQUENCE</scope>
    <source>
        <strain evidence="3">A484AB</strain>
    </source>
</reference>
<feature type="non-terminal residue" evidence="3">
    <location>
        <position position="170"/>
    </location>
</feature>
<organism evidence="3 4">
    <name type="scientific">Paramuricea clavata</name>
    <name type="common">Red gorgonian</name>
    <name type="synonym">Violescent sea-whip</name>
    <dbReference type="NCBI Taxonomy" id="317549"/>
    <lineage>
        <taxon>Eukaryota</taxon>
        <taxon>Metazoa</taxon>
        <taxon>Cnidaria</taxon>
        <taxon>Anthozoa</taxon>
        <taxon>Octocorallia</taxon>
        <taxon>Malacalcyonacea</taxon>
        <taxon>Plexauridae</taxon>
        <taxon>Paramuricea</taxon>
    </lineage>
</organism>